<evidence type="ECO:0000256" key="1">
    <source>
        <dbReference type="SAM" id="SignalP"/>
    </source>
</evidence>
<keyword evidence="1" id="KW-0732">Signal</keyword>
<dbReference type="InterPro" id="IPR036761">
    <property type="entry name" value="TTHA0802/YceI-like_sf"/>
</dbReference>
<dbReference type="Proteomes" id="UP001634747">
    <property type="component" value="Unassembled WGS sequence"/>
</dbReference>
<dbReference type="InterPro" id="IPR007372">
    <property type="entry name" value="Lipid/polyisoprenoid-bd_YceI"/>
</dbReference>
<dbReference type="RefSeq" id="WP_263412136.1">
    <property type="nucleotide sequence ID" value="NZ_BAABBH010000001.1"/>
</dbReference>
<feature type="signal peptide" evidence="1">
    <location>
        <begin position="1"/>
        <end position="26"/>
    </location>
</feature>
<dbReference type="Gene3D" id="2.40.128.110">
    <property type="entry name" value="Lipid/polyisoprenoid-binding, YceI-like"/>
    <property type="match status" value="1"/>
</dbReference>
<organism evidence="3 4">
    <name type="scientific">Terriglobus aquaticus</name>
    <dbReference type="NCBI Taxonomy" id="940139"/>
    <lineage>
        <taxon>Bacteria</taxon>
        <taxon>Pseudomonadati</taxon>
        <taxon>Acidobacteriota</taxon>
        <taxon>Terriglobia</taxon>
        <taxon>Terriglobales</taxon>
        <taxon>Acidobacteriaceae</taxon>
        <taxon>Terriglobus</taxon>
    </lineage>
</organism>
<feature type="chain" id="PRO_5045617426" evidence="1">
    <location>
        <begin position="27"/>
        <end position="198"/>
    </location>
</feature>
<feature type="domain" description="Lipid/polyisoprenoid-binding YceI-like" evidence="2">
    <location>
        <begin position="30"/>
        <end position="196"/>
    </location>
</feature>
<evidence type="ECO:0000259" key="2">
    <source>
        <dbReference type="SMART" id="SM00867"/>
    </source>
</evidence>
<evidence type="ECO:0000313" key="3">
    <source>
        <dbReference type="EMBL" id="MFN2976384.1"/>
    </source>
</evidence>
<protein>
    <submittedName>
        <fullName evidence="3">YceI family protein</fullName>
    </submittedName>
</protein>
<reference evidence="3 4" key="1">
    <citation type="submission" date="2024-12" db="EMBL/GenBank/DDBJ databases">
        <authorList>
            <person name="Lee Y."/>
        </authorList>
    </citation>
    <scope>NUCLEOTIDE SEQUENCE [LARGE SCALE GENOMIC DNA]</scope>
    <source>
        <strain evidence="3 4">03SUJ4</strain>
    </source>
</reference>
<accession>A0ABW9KKT2</accession>
<dbReference type="Pfam" id="PF04264">
    <property type="entry name" value="YceI"/>
    <property type="match status" value="1"/>
</dbReference>
<dbReference type="SUPFAM" id="SSF101874">
    <property type="entry name" value="YceI-like"/>
    <property type="match status" value="1"/>
</dbReference>
<name>A0ABW9KKT2_9BACT</name>
<evidence type="ECO:0000313" key="4">
    <source>
        <dbReference type="Proteomes" id="UP001634747"/>
    </source>
</evidence>
<sequence>MIQSVRRFATGAAVLLAGLAVPAAFAQASTWTIDPAHSGVEFSIKHLGVSTVRGSFSGVTGTVVWDDKNVGASHVEAVIDAKTVNTGQEKRDEHLKSPDFFDVNQYPTLTFKSTSVKRNGDGKLQIVGDLKLGGQTKPVTLDVDGPAAPQKGMGGKLVSGFSAVGTIKRSDFNFGQKYGAPTLGDEVRFTIDLEVAKQ</sequence>
<dbReference type="EMBL" id="JBJYXY010000001">
    <property type="protein sequence ID" value="MFN2976384.1"/>
    <property type="molecule type" value="Genomic_DNA"/>
</dbReference>
<proteinExistence type="predicted"/>
<dbReference type="PANTHER" id="PTHR34406">
    <property type="entry name" value="PROTEIN YCEI"/>
    <property type="match status" value="1"/>
</dbReference>
<dbReference type="PANTHER" id="PTHR34406:SF1">
    <property type="entry name" value="PROTEIN YCEI"/>
    <property type="match status" value="1"/>
</dbReference>
<dbReference type="SMART" id="SM00867">
    <property type="entry name" value="YceI"/>
    <property type="match status" value="1"/>
</dbReference>
<comment type="caution">
    <text evidence="3">The sequence shown here is derived from an EMBL/GenBank/DDBJ whole genome shotgun (WGS) entry which is preliminary data.</text>
</comment>
<keyword evidence="4" id="KW-1185">Reference proteome</keyword>
<gene>
    <name evidence="3" type="ORF">ACK2TP_11480</name>
</gene>